<dbReference type="EMBL" id="CAAE01011405">
    <property type="protein sequence ID" value="CAF93768.1"/>
    <property type="molecule type" value="Genomic_DNA"/>
</dbReference>
<keyword evidence="1" id="KW-0521">NADP</keyword>
<organism evidence="6">
    <name type="scientific">Tetraodon nigroviridis</name>
    <name type="common">Spotted green pufferfish</name>
    <name type="synonym">Chelonodon nigroviridis</name>
    <dbReference type="NCBI Taxonomy" id="99883"/>
    <lineage>
        <taxon>Eukaryota</taxon>
        <taxon>Metazoa</taxon>
        <taxon>Chordata</taxon>
        <taxon>Craniata</taxon>
        <taxon>Vertebrata</taxon>
        <taxon>Euteleostomi</taxon>
        <taxon>Actinopterygii</taxon>
        <taxon>Neopterygii</taxon>
        <taxon>Teleostei</taxon>
        <taxon>Neoteleostei</taxon>
        <taxon>Acanthomorphata</taxon>
        <taxon>Eupercaria</taxon>
        <taxon>Tetraodontiformes</taxon>
        <taxon>Tetradontoidea</taxon>
        <taxon>Tetraodontidae</taxon>
        <taxon>Tetraodon</taxon>
    </lineage>
</organism>
<dbReference type="CDD" id="cd08290">
    <property type="entry name" value="ETR"/>
    <property type="match status" value="1"/>
</dbReference>
<dbReference type="PANTHER" id="PTHR43981">
    <property type="entry name" value="ENOYL-[ACYL-CARRIER-PROTEIN] REDUCTASE, MITOCHONDRIAL"/>
    <property type="match status" value="1"/>
</dbReference>
<name>Q4T014_TETNG</name>
<dbReference type="InterPro" id="IPR011032">
    <property type="entry name" value="GroES-like_sf"/>
</dbReference>
<evidence type="ECO:0000259" key="5">
    <source>
        <dbReference type="Pfam" id="PF08240"/>
    </source>
</evidence>
<dbReference type="Gene3D" id="3.40.50.720">
    <property type="entry name" value="NAD(P)-binding Rossmann-like Domain"/>
    <property type="match status" value="1"/>
</dbReference>
<dbReference type="PANTHER" id="PTHR43981:SF9">
    <property type="entry name" value="ENOYL-[ACYL-CARRIER-PROTEIN] REDUCTASE, MITOCHONDRIAL"/>
    <property type="match status" value="1"/>
</dbReference>
<reference evidence="6" key="2">
    <citation type="submission" date="2004-02" db="EMBL/GenBank/DDBJ databases">
        <authorList>
            <consortium name="Genoscope"/>
            <consortium name="Whitehead Institute Centre for Genome Research"/>
        </authorList>
    </citation>
    <scope>NUCLEOTIDE SEQUENCE</scope>
</reference>
<evidence type="ECO:0000256" key="2">
    <source>
        <dbReference type="ARBA" id="ARBA00023002"/>
    </source>
</evidence>
<reference evidence="6" key="1">
    <citation type="journal article" date="2004" name="Nature">
        <title>Genome duplication in the teleost fish Tetraodon nigroviridis reveals the early vertebrate proto-karyotype.</title>
        <authorList>
            <person name="Jaillon O."/>
            <person name="Aury J.-M."/>
            <person name="Brunet F."/>
            <person name="Petit J.-L."/>
            <person name="Stange-Thomann N."/>
            <person name="Mauceli E."/>
            <person name="Bouneau L."/>
            <person name="Fischer C."/>
            <person name="Ozouf-Costaz C."/>
            <person name="Bernot A."/>
            <person name="Nicaud S."/>
            <person name="Jaffe D."/>
            <person name="Fisher S."/>
            <person name="Lutfalla G."/>
            <person name="Dossat C."/>
            <person name="Segurens B."/>
            <person name="Dasilva C."/>
            <person name="Salanoubat M."/>
            <person name="Levy M."/>
            <person name="Boudet N."/>
            <person name="Castellano S."/>
            <person name="Anthouard V."/>
            <person name="Jubin C."/>
            <person name="Castelli V."/>
            <person name="Katinka M."/>
            <person name="Vacherie B."/>
            <person name="Biemont C."/>
            <person name="Skalli Z."/>
            <person name="Cattolico L."/>
            <person name="Poulain J."/>
            <person name="De Berardinis V."/>
            <person name="Cruaud C."/>
            <person name="Duprat S."/>
            <person name="Brottier P."/>
            <person name="Coutanceau J.-P."/>
            <person name="Gouzy J."/>
            <person name="Parra G."/>
            <person name="Lardier G."/>
            <person name="Chapple C."/>
            <person name="McKernan K.J."/>
            <person name="McEwan P."/>
            <person name="Bosak S."/>
            <person name="Kellis M."/>
            <person name="Volff J.-N."/>
            <person name="Guigo R."/>
            <person name="Zody M.C."/>
            <person name="Mesirov J."/>
            <person name="Lindblad-Toh K."/>
            <person name="Birren B."/>
            <person name="Nusbaum C."/>
            <person name="Kahn D."/>
            <person name="Robinson-Rechavi M."/>
            <person name="Laudet V."/>
            <person name="Schachter V."/>
            <person name="Quetier F."/>
            <person name="Saurin W."/>
            <person name="Scarpelli C."/>
            <person name="Wincker P."/>
            <person name="Lander E.S."/>
            <person name="Weissenbach J."/>
            <person name="Roest Crollius H."/>
        </authorList>
    </citation>
    <scope>NUCLEOTIDE SEQUENCE [LARGE SCALE GENOMIC DNA]</scope>
</reference>
<accession>Q4T014</accession>
<dbReference type="GO" id="GO:0016491">
    <property type="term" value="F:oxidoreductase activity"/>
    <property type="evidence" value="ECO:0007669"/>
    <property type="project" value="UniProtKB-KW"/>
</dbReference>
<gene>
    <name evidence="6" type="ORF">GSTENG00009565001</name>
</gene>
<dbReference type="FunFam" id="3.90.180.10:FF:000010">
    <property type="entry name" value="Enoyl-[acyl-carrier-protein] reductase, mitochondrial"/>
    <property type="match status" value="1"/>
</dbReference>
<feature type="non-terminal residue" evidence="6">
    <location>
        <position position="191"/>
    </location>
</feature>
<evidence type="ECO:0000256" key="1">
    <source>
        <dbReference type="ARBA" id="ARBA00022857"/>
    </source>
</evidence>
<dbReference type="GO" id="GO:0005739">
    <property type="term" value="C:mitochondrion"/>
    <property type="evidence" value="ECO:0007669"/>
    <property type="project" value="TreeGrafter"/>
</dbReference>
<sequence>MWLPFHRTCLRNQSKCKHRFTGFFFKNQEGCRNASHFSHSAGPRAQTCQALLYRKHGDPTQVVKLEQVDLPNIGEHDVLVKILAAPINPSDINMIQGTYSILPDLPAVGGNEGVAQIMEVGSKVKSLKLGDWVIPKDAGTGMWRTEAVVAENAVISLPKDIPMLSAATLSVNPCTAWRLLSDFEDLKPGEI</sequence>
<evidence type="ECO:0000256" key="4">
    <source>
        <dbReference type="ARBA" id="ARBA00042123"/>
    </source>
</evidence>
<proteinExistence type="predicted"/>
<protein>
    <recommendedName>
        <fullName evidence="3">Enoyl-[acyl-carrier-protein] reductase, mitochondrial</fullName>
    </recommendedName>
    <alternativeName>
        <fullName evidence="4">2-enoyl thioester reductase</fullName>
    </alternativeName>
</protein>
<feature type="domain" description="Alcohol dehydrogenase-like N-terminal" evidence="5">
    <location>
        <begin position="74"/>
        <end position="158"/>
    </location>
</feature>
<dbReference type="AlphaFoldDB" id="Q4T014"/>
<keyword evidence="2" id="KW-0560">Oxidoreductase</keyword>
<dbReference type="Gene3D" id="3.90.180.10">
    <property type="entry name" value="Medium-chain alcohol dehydrogenases, catalytic domain"/>
    <property type="match status" value="1"/>
</dbReference>
<dbReference type="KEGG" id="tng:GSTEN00009565G001"/>
<evidence type="ECO:0000313" key="6">
    <source>
        <dbReference type="EMBL" id="CAF93768.1"/>
    </source>
</evidence>
<evidence type="ECO:0000256" key="3">
    <source>
        <dbReference type="ARBA" id="ARBA00041058"/>
    </source>
</evidence>
<comment type="caution">
    <text evidence="6">The sequence shown here is derived from an EMBL/GenBank/DDBJ whole genome shotgun (WGS) entry which is preliminary data.</text>
</comment>
<dbReference type="SUPFAM" id="SSF50129">
    <property type="entry name" value="GroES-like"/>
    <property type="match status" value="1"/>
</dbReference>
<dbReference type="Pfam" id="PF08240">
    <property type="entry name" value="ADH_N"/>
    <property type="match status" value="1"/>
</dbReference>
<dbReference type="InterPro" id="IPR013154">
    <property type="entry name" value="ADH-like_N"/>
</dbReference>
<dbReference type="GO" id="GO:0006631">
    <property type="term" value="P:fatty acid metabolic process"/>
    <property type="evidence" value="ECO:0007669"/>
    <property type="project" value="TreeGrafter"/>
</dbReference>
<dbReference type="InterPro" id="IPR051034">
    <property type="entry name" value="Mito_Enoyl-ACP_Reductase"/>
</dbReference>
<dbReference type="OrthoDB" id="7482721at2759"/>